<dbReference type="Gramene" id="evm.model.ctgX33.1">
    <property type="protein sequence ID" value="cds.evm.model.ctgX33.1"/>
    <property type="gene ID" value="evm.TU.ctgX33.1"/>
</dbReference>
<dbReference type="AlphaFoldDB" id="A0A803QS99"/>
<protein>
    <submittedName>
        <fullName evidence="1">Uncharacterized protein</fullName>
    </submittedName>
</protein>
<reference evidence="1" key="1">
    <citation type="submission" date="2021-03" db="UniProtKB">
        <authorList>
            <consortium name="EnsemblPlants"/>
        </authorList>
    </citation>
    <scope>IDENTIFICATION</scope>
</reference>
<evidence type="ECO:0000313" key="2">
    <source>
        <dbReference type="Proteomes" id="UP000596661"/>
    </source>
</evidence>
<dbReference type="EnsemblPlants" id="evm.model.ctgX33.1">
    <property type="protein sequence ID" value="cds.evm.model.ctgX33.1"/>
    <property type="gene ID" value="evm.TU.ctgX33.1"/>
</dbReference>
<sequence>MDPLTSKMKGVINLEDEEESVLAFDEEESPNLEITNDHSLLARVLTRKQRSIRILLTKDGDHSYVFEECGCLGHPYQKCSIFLELLDNGLDPELAYGPEIKGAALPTSGYDRYRTDFSKGNAWPLLTQLARKVITTTIPSFPIRNQPQPRKLL</sequence>
<organism evidence="1 2">
    <name type="scientific">Cannabis sativa</name>
    <name type="common">Hemp</name>
    <name type="synonym">Marijuana</name>
    <dbReference type="NCBI Taxonomy" id="3483"/>
    <lineage>
        <taxon>Eukaryota</taxon>
        <taxon>Viridiplantae</taxon>
        <taxon>Streptophyta</taxon>
        <taxon>Embryophyta</taxon>
        <taxon>Tracheophyta</taxon>
        <taxon>Spermatophyta</taxon>
        <taxon>Magnoliopsida</taxon>
        <taxon>eudicotyledons</taxon>
        <taxon>Gunneridae</taxon>
        <taxon>Pentapetalae</taxon>
        <taxon>rosids</taxon>
        <taxon>fabids</taxon>
        <taxon>Rosales</taxon>
        <taxon>Cannabaceae</taxon>
        <taxon>Cannabis</taxon>
    </lineage>
</organism>
<dbReference type="Proteomes" id="UP000596661">
    <property type="component" value="Unassembled WGS sequence"/>
</dbReference>
<proteinExistence type="predicted"/>
<keyword evidence="2" id="KW-1185">Reference proteome</keyword>
<name>A0A803QS99_CANSA</name>
<accession>A0A803QS99</accession>
<evidence type="ECO:0000313" key="1">
    <source>
        <dbReference type="EnsemblPlants" id="cds.evm.model.ctgX33.1"/>
    </source>
</evidence>